<evidence type="ECO:0008006" key="3">
    <source>
        <dbReference type="Google" id="ProtNLM"/>
    </source>
</evidence>
<keyword evidence="2" id="KW-1185">Reference proteome</keyword>
<proteinExistence type="predicted"/>
<gene>
    <name evidence="1" type="ORF">Q8947_14940</name>
</gene>
<reference evidence="1 2" key="1">
    <citation type="submission" date="2023-08" db="EMBL/GenBank/DDBJ databases">
        <title>Alcaligenaceae gen. nov., a novel taxon isolated from the sludge of Yixing Pesticide Factory.</title>
        <authorList>
            <person name="Ruan L."/>
        </authorList>
    </citation>
    <scope>NUCLEOTIDE SEQUENCE [LARGE SCALE GENOMIC DNA]</scope>
    <source>
        <strain evidence="1 2">LG-2</strain>
    </source>
</reference>
<dbReference type="InterPro" id="IPR027417">
    <property type="entry name" value="P-loop_NTPase"/>
</dbReference>
<dbReference type="Gene3D" id="3.40.50.300">
    <property type="entry name" value="P-loop containing nucleotide triphosphate hydrolases"/>
    <property type="match status" value="1"/>
</dbReference>
<protein>
    <recommendedName>
        <fullName evidence="3">ATP-binding protein</fullName>
    </recommendedName>
</protein>
<sequence length="431" mass="47086">MKARDVFTPGSSPTVTFVSRHLEKRKEIFLDALDQGGILVNISGPSKSGKTVFVRNLLGAANMLPITGAGAATPADLWERVFHQIGTEIPAQRHQQTSTDLALEASLKASGSLLVAKAEGTGTITGTFGESCASSFQKVTDHLQLLISELAGTDFVVFIDDFHYIPRDVQRAVAAEIKEAIANGVRIVCASVPHHSEDVLRANPDLRGRVVTIDFDYWEPGALSEIADKGFAELNVHTHQAAIRRLALEAAGSPQLMQSICLNACYEAGIRDRSETPVELPSNNNFIQDVCVRAALGADYSSTLERMNEGPKVRGSERAHYRLKGGDVGDVYTIILRSLSLDPPLLHFRYAELQDRIRKVCEDQYPPGSSVTGACAQIAVLASGGLDRMIVEWDATEDALSIRDPYLLFFLRWSGMLNDVGDELLRQRRLS</sequence>
<name>A0ABU1DA12_9BURK</name>
<dbReference type="Proteomes" id="UP001232156">
    <property type="component" value="Unassembled WGS sequence"/>
</dbReference>
<dbReference type="SUPFAM" id="SSF52540">
    <property type="entry name" value="P-loop containing nucleoside triphosphate hydrolases"/>
    <property type="match status" value="1"/>
</dbReference>
<dbReference type="RefSeq" id="WP_347287786.1">
    <property type="nucleotide sequence ID" value="NZ_JAUZQE010000079.1"/>
</dbReference>
<accession>A0ABU1DA12</accession>
<comment type="caution">
    <text evidence="1">The sequence shown here is derived from an EMBL/GenBank/DDBJ whole genome shotgun (WGS) entry which is preliminary data.</text>
</comment>
<organism evidence="1 2">
    <name type="scientific">Yanghanlia caeni</name>
    <dbReference type="NCBI Taxonomy" id="3064283"/>
    <lineage>
        <taxon>Bacteria</taxon>
        <taxon>Pseudomonadati</taxon>
        <taxon>Pseudomonadota</taxon>
        <taxon>Betaproteobacteria</taxon>
        <taxon>Burkholderiales</taxon>
        <taxon>Alcaligenaceae</taxon>
        <taxon>Yanghanlia</taxon>
    </lineage>
</organism>
<evidence type="ECO:0000313" key="2">
    <source>
        <dbReference type="Proteomes" id="UP001232156"/>
    </source>
</evidence>
<dbReference type="EMBL" id="JAUZQE010000079">
    <property type="protein sequence ID" value="MDR4127263.1"/>
    <property type="molecule type" value="Genomic_DNA"/>
</dbReference>
<evidence type="ECO:0000313" key="1">
    <source>
        <dbReference type="EMBL" id="MDR4127263.1"/>
    </source>
</evidence>